<dbReference type="AlphaFoldDB" id="A0A165XHS5"/>
<feature type="binding site" evidence="4">
    <location>
        <position position="188"/>
    </location>
    <ligand>
        <name>a divalent metal cation</name>
        <dbReference type="ChEBI" id="CHEBI:60240"/>
        <label>2</label>
    </ligand>
</feature>
<accession>A0A165XHS5</accession>
<dbReference type="GO" id="GO:0005829">
    <property type="term" value="C:cytosol"/>
    <property type="evidence" value="ECO:0007669"/>
    <property type="project" value="TreeGrafter"/>
</dbReference>
<dbReference type="Proteomes" id="UP000076577">
    <property type="component" value="Unassembled WGS sequence"/>
</dbReference>
<feature type="binding site" evidence="4">
    <location>
        <position position="42"/>
    </location>
    <ligand>
        <name>a divalent metal cation</name>
        <dbReference type="ChEBI" id="CHEBI:60240"/>
        <label>1</label>
    </ligand>
</feature>
<feature type="binding site" evidence="4">
    <location>
        <position position="126"/>
    </location>
    <ligand>
        <name>a divalent metal cation</name>
        <dbReference type="ChEBI" id="CHEBI:60240"/>
        <label>1</label>
    </ligand>
</feature>
<feature type="binding site" evidence="4">
    <location>
        <position position="40"/>
    </location>
    <ligand>
        <name>a divalent metal cation</name>
        <dbReference type="ChEBI" id="CHEBI:60240"/>
        <label>1</label>
    </ligand>
</feature>
<dbReference type="PROSITE" id="PS01137">
    <property type="entry name" value="TATD_1"/>
    <property type="match status" value="1"/>
</dbReference>
<evidence type="ECO:0000256" key="5">
    <source>
        <dbReference type="SAM" id="Phobius"/>
    </source>
</evidence>
<dbReference type="FunFam" id="3.20.20.140:FF:000005">
    <property type="entry name" value="TatD family hydrolase"/>
    <property type="match status" value="1"/>
</dbReference>
<evidence type="ECO:0000256" key="4">
    <source>
        <dbReference type="PIRSR" id="PIRSR005902-1"/>
    </source>
</evidence>
<proteinExistence type="inferred from homology"/>
<dbReference type="SUPFAM" id="SSF51556">
    <property type="entry name" value="Metallo-dependent hydrolases"/>
    <property type="match status" value="1"/>
</dbReference>
<comment type="similarity">
    <text evidence="1">Belongs to the metallo-dependent hydrolases superfamily. TatD-type hydrolase family.</text>
</comment>
<feature type="binding site" evidence="4">
    <location>
        <position position="162"/>
    </location>
    <ligand>
        <name>a divalent metal cation</name>
        <dbReference type="ChEBI" id="CHEBI:60240"/>
        <label>2</label>
    </ligand>
</feature>
<dbReference type="PROSITE" id="PS01090">
    <property type="entry name" value="TATD_2"/>
    <property type="match status" value="1"/>
</dbReference>
<dbReference type="GO" id="GO:0016788">
    <property type="term" value="F:hydrolase activity, acting on ester bonds"/>
    <property type="evidence" value="ECO:0007669"/>
    <property type="project" value="InterPro"/>
</dbReference>
<dbReference type="InterPro" id="IPR032466">
    <property type="entry name" value="Metal_Hydrolase"/>
</dbReference>
<evidence type="ECO:0000256" key="3">
    <source>
        <dbReference type="ARBA" id="ARBA00022801"/>
    </source>
</evidence>
<dbReference type="PATRIC" id="fig|989403.3.peg.3269"/>
<evidence type="ECO:0000313" key="7">
    <source>
        <dbReference type="Proteomes" id="UP000076577"/>
    </source>
</evidence>
<sequence>MRETGYRTHVSLVVETVGLDGLLTVCAGGVFAVTMLVDSHCHLDFPDFAEERDEIISRAHEAGVKLMVTICTRVRRFDQIKEIAEAYDSVYCSVGTHPHQAEEEADVTLEEILELAKHPKVVAIGEAGLDYFYDNAPRDVQEKVLRTHITAARETQLPLVIHSRDADEDMMRILEEEMKIGSFPALLHCFSSGKELAQKGLELGLYVSFSGILTFKRSQELRDIAAELPMDRLLVETDAPYLAPQPWRGKRNEPAYVAHTNKILAEALGVSEGEMASATTKNFLRLFSKVPKTR</sequence>
<keyword evidence="5" id="KW-1133">Transmembrane helix</keyword>
<name>A0A165XHS5_9HYPH</name>
<dbReference type="Pfam" id="PF01026">
    <property type="entry name" value="TatD_DNase"/>
    <property type="match status" value="1"/>
</dbReference>
<evidence type="ECO:0000313" key="6">
    <source>
        <dbReference type="EMBL" id="KZL17713.1"/>
    </source>
</evidence>
<dbReference type="InterPro" id="IPR015991">
    <property type="entry name" value="TatD/YcfH-like"/>
</dbReference>
<keyword evidence="7" id="KW-1185">Reference proteome</keyword>
<dbReference type="GO" id="GO:0046872">
    <property type="term" value="F:metal ion binding"/>
    <property type="evidence" value="ECO:0007669"/>
    <property type="project" value="UniProtKB-KW"/>
</dbReference>
<dbReference type="Gene3D" id="3.20.20.140">
    <property type="entry name" value="Metal-dependent hydrolases"/>
    <property type="match status" value="1"/>
</dbReference>
<protein>
    <submittedName>
        <fullName evidence="6">Putative deoxyribonuclease YcfH</fullName>
        <ecNumber evidence="6">3.1.21.-</ecNumber>
    </submittedName>
</protein>
<gene>
    <name evidence="6" type="primary">ycfH</name>
    <name evidence="6" type="ORF">PsAD2_03051</name>
</gene>
<dbReference type="EMBL" id="LMCB01000030">
    <property type="protein sequence ID" value="KZL17713.1"/>
    <property type="molecule type" value="Genomic_DNA"/>
</dbReference>
<dbReference type="NCBIfam" id="TIGR00010">
    <property type="entry name" value="YchF/TatD family DNA exonuclease"/>
    <property type="match status" value="1"/>
</dbReference>
<evidence type="ECO:0000256" key="1">
    <source>
        <dbReference type="ARBA" id="ARBA00009275"/>
    </source>
</evidence>
<keyword evidence="3 6" id="KW-0378">Hydrolase</keyword>
<dbReference type="EC" id="3.1.21.-" evidence="6"/>
<dbReference type="GO" id="GO:0004536">
    <property type="term" value="F:DNA nuclease activity"/>
    <property type="evidence" value="ECO:0007669"/>
    <property type="project" value="InterPro"/>
</dbReference>
<dbReference type="PANTHER" id="PTHR46124">
    <property type="entry name" value="D-AMINOACYL-TRNA DEACYLASE"/>
    <property type="match status" value="1"/>
</dbReference>
<reference evidence="6 7" key="1">
    <citation type="journal article" date="2016" name="Front. Microbiol.">
        <title>Comparative Genomic Analysis Reveals a Diverse Repertoire of Genes Involved in Prokaryote-Eukaryote Interactions within the Pseudovibrio Genus.</title>
        <authorList>
            <person name="Romano S."/>
            <person name="Fernandez-Guerra A."/>
            <person name="Reen F.J."/>
            <person name="Glockner F.O."/>
            <person name="Crowley S.P."/>
            <person name="O'Sullivan O."/>
            <person name="Cotter P.D."/>
            <person name="Adams C."/>
            <person name="Dobson A.D."/>
            <person name="O'Gara F."/>
        </authorList>
    </citation>
    <scope>NUCLEOTIDE SEQUENCE [LARGE SCALE GENOMIC DNA]</scope>
    <source>
        <strain evidence="6 7">Ad2</strain>
    </source>
</reference>
<dbReference type="STRING" id="989403.SAMN05421798_11030"/>
<feature type="transmembrane region" description="Helical" evidence="5">
    <location>
        <begin position="12"/>
        <end position="37"/>
    </location>
</feature>
<dbReference type="CDD" id="cd01310">
    <property type="entry name" value="TatD_DNAse"/>
    <property type="match status" value="1"/>
</dbReference>
<keyword evidence="5" id="KW-0812">Transmembrane</keyword>
<dbReference type="PANTHER" id="PTHR46124:SF2">
    <property type="entry name" value="D-AMINOACYL-TRNA DEACYLASE"/>
    <property type="match status" value="1"/>
</dbReference>
<dbReference type="InterPro" id="IPR018228">
    <property type="entry name" value="DNase_TatD-rel_CS"/>
</dbReference>
<keyword evidence="2 4" id="KW-0479">Metal-binding</keyword>
<organism evidence="6 7">
    <name type="scientific">Pseudovibrio axinellae</name>
    <dbReference type="NCBI Taxonomy" id="989403"/>
    <lineage>
        <taxon>Bacteria</taxon>
        <taxon>Pseudomonadati</taxon>
        <taxon>Pseudomonadota</taxon>
        <taxon>Alphaproteobacteria</taxon>
        <taxon>Hyphomicrobiales</taxon>
        <taxon>Stappiaceae</taxon>
        <taxon>Pseudovibrio</taxon>
    </lineage>
</organism>
<dbReference type="PIRSF" id="PIRSF005902">
    <property type="entry name" value="DNase_TatD"/>
    <property type="match status" value="1"/>
</dbReference>
<feature type="binding site" evidence="4">
    <location>
        <position position="238"/>
    </location>
    <ligand>
        <name>a divalent metal cation</name>
        <dbReference type="ChEBI" id="CHEBI:60240"/>
        <label>1</label>
    </ligand>
</feature>
<comment type="caution">
    <text evidence="6">The sequence shown here is derived from an EMBL/GenBank/DDBJ whole genome shotgun (WGS) entry which is preliminary data.</text>
</comment>
<dbReference type="InterPro" id="IPR001130">
    <property type="entry name" value="TatD-like"/>
</dbReference>
<evidence type="ECO:0000256" key="2">
    <source>
        <dbReference type="ARBA" id="ARBA00022723"/>
    </source>
</evidence>
<keyword evidence="5" id="KW-0472">Membrane</keyword>